<comment type="similarity">
    <text evidence="2">Belongs to the unc-93 family.</text>
</comment>
<evidence type="ECO:0000256" key="6">
    <source>
        <dbReference type="SAM" id="MobiDB-lite"/>
    </source>
</evidence>
<dbReference type="SUPFAM" id="SSF103473">
    <property type="entry name" value="MFS general substrate transporter"/>
    <property type="match status" value="1"/>
</dbReference>
<evidence type="ECO:0000256" key="4">
    <source>
        <dbReference type="ARBA" id="ARBA00022989"/>
    </source>
</evidence>
<sequence length="661" mass="73477">MVSDNCGEIGIKKSNMDLPLSSRNIEPQLTKLKIIKNLALISLSFFLLFTAYDGLSMLQSTMNKKGGIGVVSQAVGYISFCISALLLPKYVIKKLGCKSALCVSCLLYLPFVAANFYPKWIAMMPTAMLVGIGASTLWGSQCTYFNESAVRYAKLLKESNRRKSLAPEFSSNCTNVVVLSIINSQHESKEEKPSENQKSNQTPERKIDDVLRYKCKNPTCANVDEFTVSEIPLNCIQYVKKLVDNDCTSLAVQKEFDLPNTSSNNDHSINEIGEDKFENKNQIINGESSSQKKDISDTENSENVITNTNDNQGNNEGNNVIANNEKWEEESIDPYQGKQIMTVRSTTLESITGLFFGCHGIAYYSAQICSNVISHCILRDNSSPGPPHWSGCSCGSHFCNNNPHCMDEEIDEISNHIRYLLSGVSMIIATIAMLCLILFLDPLKKTKTEKEEREPVKLSMDLVLATLRHFKNREQLCLIPISFFEGMLQGFYTADFTKAYVACAWGASHVGSVSISYGVACVIASTSSGFLVKYAGRKPLFLAGQVTNILMMTFLLLWNPNSNTPYKFHIAAVFFGTVTGAFWSQLLSFYGLLFKEDEEAAFASYYLCSSLGWTTSFLYSDHIRLRTELEKFYSTNVSNSHLENLDTGHNNTNDPACVGGL</sequence>
<protein>
    <submittedName>
        <fullName evidence="8">Protein unc-93 homolog A</fullName>
    </submittedName>
</protein>
<feature type="transmembrane region" description="Helical" evidence="7">
    <location>
        <begin position="38"/>
        <end position="55"/>
    </location>
</feature>
<dbReference type="Gene3D" id="1.20.1250.20">
    <property type="entry name" value="MFS general substrate transporter like domains"/>
    <property type="match status" value="1"/>
</dbReference>
<keyword evidence="9" id="KW-1185">Reference proteome</keyword>
<dbReference type="OrthoDB" id="78663at2759"/>
<dbReference type="EMBL" id="BMAW01041777">
    <property type="protein sequence ID" value="GFS30688.1"/>
    <property type="molecule type" value="Genomic_DNA"/>
</dbReference>
<evidence type="ECO:0000256" key="2">
    <source>
        <dbReference type="ARBA" id="ARBA00009172"/>
    </source>
</evidence>
<keyword evidence="5 7" id="KW-0472">Membrane</keyword>
<reference evidence="8" key="1">
    <citation type="submission" date="2020-08" db="EMBL/GenBank/DDBJ databases">
        <title>Multicomponent nature underlies the extraordinary mechanical properties of spider dragline silk.</title>
        <authorList>
            <person name="Kono N."/>
            <person name="Nakamura H."/>
            <person name="Mori M."/>
            <person name="Yoshida Y."/>
            <person name="Ohtoshi R."/>
            <person name="Malay A.D."/>
            <person name="Moran D.A.P."/>
            <person name="Tomita M."/>
            <person name="Numata K."/>
            <person name="Arakawa K."/>
        </authorList>
    </citation>
    <scope>NUCLEOTIDE SEQUENCE</scope>
</reference>
<dbReference type="Pfam" id="PF05978">
    <property type="entry name" value="UNC-93"/>
    <property type="match status" value="2"/>
</dbReference>
<proteinExistence type="inferred from homology"/>
<accession>A0A8X6I523</accession>
<feature type="transmembrane region" description="Helical" evidence="7">
    <location>
        <begin position="419"/>
        <end position="440"/>
    </location>
</feature>
<feature type="transmembrane region" description="Helical" evidence="7">
    <location>
        <begin position="539"/>
        <end position="558"/>
    </location>
</feature>
<dbReference type="InterPro" id="IPR010291">
    <property type="entry name" value="Ion_channel_UNC-93"/>
</dbReference>
<evidence type="ECO:0000256" key="5">
    <source>
        <dbReference type="ARBA" id="ARBA00023136"/>
    </source>
</evidence>
<dbReference type="InterPro" id="IPR036259">
    <property type="entry name" value="MFS_trans_sf"/>
</dbReference>
<feature type="transmembrane region" description="Helical" evidence="7">
    <location>
        <begin position="514"/>
        <end position="532"/>
    </location>
</feature>
<feature type="compositionally biased region" description="Polar residues" evidence="6">
    <location>
        <begin position="280"/>
        <end position="289"/>
    </location>
</feature>
<dbReference type="Proteomes" id="UP000887013">
    <property type="component" value="Unassembled WGS sequence"/>
</dbReference>
<comment type="subcellular location">
    <subcellularLocation>
        <location evidence="1">Membrane</location>
        <topology evidence="1">Multi-pass membrane protein</topology>
    </subcellularLocation>
</comment>
<feature type="transmembrane region" description="Helical" evidence="7">
    <location>
        <begin position="476"/>
        <end position="494"/>
    </location>
</feature>
<evidence type="ECO:0000256" key="3">
    <source>
        <dbReference type="ARBA" id="ARBA00022692"/>
    </source>
</evidence>
<gene>
    <name evidence="8" type="primary">UNC93A</name>
    <name evidence="8" type="ORF">NPIL_400871</name>
</gene>
<evidence type="ECO:0000256" key="1">
    <source>
        <dbReference type="ARBA" id="ARBA00004141"/>
    </source>
</evidence>
<comment type="caution">
    <text evidence="8">The sequence shown here is derived from an EMBL/GenBank/DDBJ whole genome shotgun (WGS) entry which is preliminary data.</text>
</comment>
<dbReference type="PANTHER" id="PTHR19444:SF13">
    <property type="entry name" value="PROTEIN UNC-93 HOMOLOG A"/>
    <property type="match status" value="1"/>
</dbReference>
<feature type="region of interest" description="Disordered" evidence="6">
    <location>
        <begin position="258"/>
        <end position="319"/>
    </location>
</feature>
<feature type="compositionally biased region" description="Basic and acidic residues" evidence="6">
    <location>
        <begin position="186"/>
        <end position="195"/>
    </location>
</feature>
<feature type="compositionally biased region" description="Low complexity" evidence="6">
    <location>
        <begin position="303"/>
        <end position="319"/>
    </location>
</feature>
<dbReference type="InterPro" id="IPR051951">
    <property type="entry name" value="UNC-93_regulatory"/>
</dbReference>
<dbReference type="AlphaFoldDB" id="A0A8X6I523"/>
<feature type="transmembrane region" description="Helical" evidence="7">
    <location>
        <begin position="570"/>
        <end position="593"/>
    </location>
</feature>
<feature type="transmembrane region" description="Helical" evidence="7">
    <location>
        <begin position="67"/>
        <end position="87"/>
    </location>
</feature>
<dbReference type="GO" id="GO:0016020">
    <property type="term" value="C:membrane"/>
    <property type="evidence" value="ECO:0007669"/>
    <property type="project" value="UniProtKB-SubCell"/>
</dbReference>
<feature type="transmembrane region" description="Helical" evidence="7">
    <location>
        <begin position="99"/>
        <end position="117"/>
    </location>
</feature>
<evidence type="ECO:0000256" key="7">
    <source>
        <dbReference type="SAM" id="Phobius"/>
    </source>
</evidence>
<evidence type="ECO:0000313" key="8">
    <source>
        <dbReference type="EMBL" id="GFS30688.1"/>
    </source>
</evidence>
<keyword evidence="4 7" id="KW-1133">Transmembrane helix</keyword>
<feature type="region of interest" description="Disordered" evidence="6">
    <location>
        <begin position="185"/>
        <end position="205"/>
    </location>
</feature>
<dbReference type="PANTHER" id="PTHR19444">
    <property type="entry name" value="UNC-93 RELATED"/>
    <property type="match status" value="1"/>
</dbReference>
<keyword evidence="3 7" id="KW-0812">Transmembrane</keyword>
<evidence type="ECO:0000313" key="9">
    <source>
        <dbReference type="Proteomes" id="UP000887013"/>
    </source>
</evidence>
<organism evidence="8 9">
    <name type="scientific">Nephila pilipes</name>
    <name type="common">Giant wood spider</name>
    <name type="synonym">Nephila maculata</name>
    <dbReference type="NCBI Taxonomy" id="299642"/>
    <lineage>
        <taxon>Eukaryota</taxon>
        <taxon>Metazoa</taxon>
        <taxon>Ecdysozoa</taxon>
        <taxon>Arthropoda</taxon>
        <taxon>Chelicerata</taxon>
        <taxon>Arachnida</taxon>
        <taxon>Araneae</taxon>
        <taxon>Araneomorphae</taxon>
        <taxon>Entelegynae</taxon>
        <taxon>Araneoidea</taxon>
        <taxon>Nephilidae</taxon>
        <taxon>Nephila</taxon>
    </lineage>
</organism>
<name>A0A8X6I523_NEPPI</name>